<dbReference type="Proteomes" id="UP000326837">
    <property type="component" value="Chromosome"/>
</dbReference>
<dbReference type="KEGG" id="lpav:PLANPX_1259"/>
<proteinExistence type="predicted"/>
<name>A0A5K7X729_9BACT</name>
<accession>A0A5K7X729</accession>
<gene>
    <name evidence="1" type="ORF">PLANPX_1259</name>
</gene>
<sequence length="50" mass="5345">MTSGSLPLEGRAGEGVLNLGARSKYISLTLPLKMRGPQGSIFRSVRDKQA</sequence>
<dbReference type="AlphaFoldDB" id="A0A5K7X729"/>
<organism evidence="1 2">
    <name type="scientific">Lacipirellula parvula</name>
    <dbReference type="NCBI Taxonomy" id="2650471"/>
    <lineage>
        <taxon>Bacteria</taxon>
        <taxon>Pseudomonadati</taxon>
        <taxon>Planctomycetota</taxon>
        <taxon>Planctomycetia</taxon>
        <taxon>Pirellulales</taxon>
        <taxon>Lacipirellulaceae</taxon>
        <taxon>Lacipirellula</taxon>
    </lineage>
</organism>
<keyword evidence="2" id="KW-1185">Reference proteome</keyword>
<evidence type="ECO:0000313" key="1">
    <source>
        <dbReference type="EMBL" id="BBO31647.1"/>
    </source>
</evidence>
<reference evidence="2" key="1">
    <citation type="submission" date="2019-10" db="EMBL/GenBank/DDBJ databases">
        <title>Lacipirellula parvula gen. nov., sp. nov., representing a lineage of planctomycetes widespread in freshwater anoxic habitats, and description of the family Lacipirellulaceae.</title>
        <authorList>
            <person name="Dedysh S.N."/>
            <person name="Kulichevskaya I.S."/>
            <person name="Beletsky A.V."/>
            <person name="Rakitin A.L."/>
            <person name="Mardanov A.V."/>
            <person name="Ivanova A.A."/>
            <person name="Saltykova V.X."/>
            <person name="Rijpstra W.I.C."/>
            <person name="Sinninghe Damste J.S."/>
            <person name="Ravin N.V."/>
        </authorList>
    </citation>
    <scope>NUCLEOTIDE SEQUENCE [LARGE SCALE GENOMIC DNA]</scope>
    <source>
        <strain evidence="2">PX69</strain>
    </source>
</reference>
<evidence type="ECO:0000313" key="2">
    <source>
        <dbReference type="Proteomes" id="UP000326837"/>
    </source>
</evidence>
<dbReference type="EMBL" id="AP021861">
    <property type="protein sequence ID" value="BBO31647.1"/>
    <property type="molecule type" value="Genomic_DNA"/>
</dbReference>
<protein>
    <submittedName>
        <fullName evidence="1">Uncharacterized protein</fullName>
    </submittedName>
</protein>